<evidence type="ECO:0000256" key="2">
    <source>
        <dbReference type="ARBA" id="ARBA00022481"/>
    </source>
</evidence>
<proteinExistence type="predicted"/>
<evidence type="ECO:0000313" key="7">
    <source>
        <dbReference type="EMBL" id="GCE77352.1"/>
    </source>
</evidence>
<evidence type="ECO:0000256" key="5">
    <source>
        <dbReference type="ARBA" id="ARBA00023136"/>
    </source>
</evidence>
<dbReference type="Proteomes" id="UP000289954">
    <property type="component" value="Unassembled WGS sequence"/>
</dbReference>
<accession>A0A402DTC2</accession>
<dbReference type="NCBIfam" id="TIGR02532">
    <property type="entry name" value="IV_pilin_GFxxxE"/>
    <property type="match status" value="1"/>
</dbReference>
<evidence type="ECO:0000256" key="3">
    <source>
        <dbReference type="ARBA" id="ARBA00022692"/>
    </source>
</evidence>
<dbReference type="PANTHER" id="PTHR30093">
    <property type="entry name" value="GENERAL SECRETION PATHWAY PROTEIN G"/>
    <property type="match status" value="1"/>
</dbReference>
<comment type="subcellular location">
    <subcellularLocation>
        <location evidence="1">Membrane</location>
        <topology evidence="1">Single-pass membrane protein</topology>
    </subcellularLocation>
</comment>
<organism evidence="7 8">
    <name type="scientific">Cellulomonas biazotea</name>
    <dbReference type="NCBI Taxonomy" id="1709"/>
    <lineage>
        <taxon>Bacteria</taxon>
        <taxon>Bacillati</taxon>
        <taxon>Actinomycetota</taxon>
        <taxon>Actinomycetes</taxon>
        <taxon>Micrococcales</taxon>
        <taxon>Cellulomonadaceae</taxon>
        <taxon>Cellulomonas</taxon>
    </lineage>
</organism>
<dbReference type="InterPro" id="IPR045584">
    <property type="entry name" value="Pilin-like"/>
</dbReference>
<dbReference type="Pfam" id="PF07963">
    <property type="entry name" value="N_methyl"/>
    <property type="match status" value="1"/>
</dbReference>
<evidence type="ECO:0000256" key="6">
    <source>
        <dbReference type="SAM" id="Phobius"/>
    </source>
</evidence>
<dbReference type="RefSeq" id="WP_130781960.1">
    <property type="nucleotide sequence ID" value="NZ_BIMR01000202.1"/>
</dbReference>
<feature type="transmembrane region" description="Helical" evidence="6">
    <location>
        <begin position="12"/>
        <end position="35"/>
    </location>
</feature>
<dbReference type="PROSITE" id="PS00409">
    <property type="entry name" value="PROKAR_NTER_METHYL"/>
    <property type="match status" value="1"/>
</dbReference>
<gene>
    <name evidence="7" type="ORF">CBZ_24080</name>
</gene>
<dbReference type="SUPFAM" id="SSF54523">
    <property type="entry name" value="Pili subunits"/>
    <property type="match status" value="1"/>
</dbReference>
<dbReference type="AlphaFoldDB" id="A0A402DTC2"/>
<dbReference type="GO" id="GO:0016020">
    <property type="term" value="C:membrane"/>
    <property type="evidence" value="ECO:0007669"/>
    <property type="project" value="UniProtKB-SubCell"/>
</dbReference>
<keyword evidence="4 6" id="KW-1133">Transmembrane helix</keyword>
<keyword evidence="2" id="KW-0488">Methylation</keyword>
<keyword evidence="8" id="KW-1185">Reference proteome</keyword>
<comment type="caution">
    <text evidence="7">The sequence shown here is derived from an EMBL/GenBank/DDBJ whole genome shotgun (WGS) entry which is preliminary data.</text>
</comment>
<dbReference type="Gene3D" id="3.30.700.10">
    <property type="entry name" value="Glycoprotein, Type 4 Pilin"/>
    <property type="match status" value="1"/>
</dbReference>
<evidence type="ECO:0008006" key="9">
    <source>
        <dbReference type="Google" id="ProtNLM"/>
    </source>
</evidence>
<evidence type="ECO:0000256" key="4">
    <source>
        <dbReference type="ARBA" id="ARBA00022989"/>
    </source>
</evidence>
<name>A0A402DTC2_9CELL</name>
<keyword evidence="5 6" id="KW-0472">Membrane</keyword>
<dbReference type="InterPro" id="IPR012902">
    <property type="entry name" value="N_methyl_site"/>
</dbReference>
<keyword evidence="3 6" id="KW-0812">Transmembrane</keyword>
<evidence type="ECO:0000256" key="1">
    <source>
        <dbReference type="ARBA" id="ARBA00004167"/>
    </source>
</evidence>
<dbReference type="OrthoDB" id="4828881at2"/>
<sequence length="131" mass="13776">MTARADREAGFSLVELLVVIAIVGILAAIAVPVLIGQQARAHDARVKSEVRSVAVVVEGAVDGDGSFDEEKVRDDVRVSPGTVIEVAADGEQWCVRGWHDGAVDSQRWVLDASGLAVDATRCTGTAELVLP</sequence>
<protein>
    <recommendedName>
        <fullName evidence="9">Prepilin-type N-terminal cleavage/methylation domain-containing protein</fullName>
    </recommendedName>
</protein>
<evidence type="ECO:0000313" key="8">
    <source>
        <dbReference type="Proteomes" id="UP000289954"/>
    </source>
</evidence>
<reference evidence="7 8" key="1">
    <citation type="submission" date="2019-01" db="EMBL/GenBank/DDBJ databases">
        <title>Draft genome sequence of Cellulomonas takizawaensis strain TKZ-21.</title>
        <authorList>
            <person name="Yamamura H."/>
            <person name="Hayashi T."/>
            <person name="Hamada M."/>
            <person name="Serisawa Y."/>
            <person name="Matsuyama K."/>
            <person name="Nakagawa Y."/>
            <person name="Otoguro M."/>
            <person name="Yanagida F."/>
            <person name="Hayakawa M."/>
        </authorList>
    </citation>
    <scope>NUCLEOTIDE SEQUENCE [LARGE SCALE GENOMIC DNA]</scope>
    <source>
        <strain evidence="7 8">NBRC12680</strain>
    </source>
</reference>
<dbReference type="EMBL" id="BIMR01000202">
    <property type="protein sequence ID" value="GCE77352.1"/>
    <property type="molecule type" value="Genomic_DNA"/>
</dbReference>
<dbReference type="PANTHER" id="PTHR30093:SF44">
    <property type="entry name" value="TYPE II SECRETION SYSTEM CORE PROTEIN G"/>
    <property type="match status" value="1"/>
</dbReference>